<gene>
    <name evidence="1" type="ORF">L6452_03075</name>
</gene>
<organism evidence="1 2">
    <name type="scientific">Arctium lappa</name>
    <name type="common">Greater burdock</name>
    <name type="synonym">Lappa major</name>
    <dbReference type="NCBI Taxonomy" id="4217"/>
    <lineage>
        <taxon>Eukaryota</taxon>
        <taxon>Viridiplantae</taxon>
        <taxon>Streptophyta</taxon>
        <taxon>Embryophyta</taxon>
        <taxon>Tracheophyta</taxon>
        <taxon>Spermatophyta</taxon>
        <taxon>Magnoliopsida</taxon>
        <taxon>eudicotyledons</taxon>
        <taxon>Gunneridae</taxon>
        <taxon>Pentapetalae</taxon>
        <taxon>asterids</taxon>
        <taxon>campanulids</taxon>
        <taxon>Asterales</taxon>
        <taxon>Asteraceae</taxon>
        <taxon>Carduoideae</taxon>
        <taxon>Cardueae</taxon>
        <taxon>Arctiinae</taxon>
        <taxon>Arctium</taxon>
    </lineage>
</organism>
<evidence type="ECO:0000313" key="1">
    <source>
        <dbReference type="EMBL" id="KAI3771903.1"/>
    </source>
</evidence>
<keyword evidence="2" id="KW-1185">Reference proteome</keyword>
<reference evidence="1 2" key="2">
    <citation type="journal article" date="2022" name="Mol. Ecol. Resour.">
        <title>The genomes of chicory, endive, great burdock and yacon provide insights into Asteraceae paleo-polyploidization history and plant inulin production.</title>
        <authorList>
            <person name="Fan W."/>
            <person name="Wang S."/>
            <person name="Wang H."/>
            <person name="Wang A."/>
            <person name="Jiang F."/>
            <person name="Liu H."/>
            <person name="Zhao H."/>
            <person name="Xu D."/>
            <person name="Zhang Y."/>
        </authorList>
    </citation>
    <scope>NUCLEOTIDE SEQUENCE [LARGE SCALE GENOMIC DNA]</scope>
    <source>
        <strain evidence="2">cv. Niubang</strain>
    </source>
</reference>
<comment type="caution">
    <text evidence="1">The sequence shown here is derived from an EMBL/GenBank/DDBJ whole genome shotgun (WGS) entry which is preliminary data.</text>
</comment>
<protein>
    <submittedName>
        <fullName evidence="1">Uncharacterized protein</fullName>
    </submittedName>
</protein>
<dbReference type="Proteomes" id="UP001055879">
    <property type="component" value="Linkage Group LG01"/>
</dbReference>
<proteinExistence type="predicted"/>
<sequence>MRTSSRSYRDVVTDDRRDRNDTEELGNRKIEEVVGKWSSDEESRRTLRRCLVGNLSIMDNMDAVQALYAETRVRITEAGSVNHKSGEEGNGFSEGEEEESDIPSEWSEEGVGEEDWYVEESCFEDNSETVGNTGPKKGGQKKGDDKERLVRLHRRRTRRHMERDAPMVEPPLPVTEMLRCRNPHRNRSVRRREGKSKRLCPPMIEVELTHKDHTENLRPCKPVSTLEDSGSFSTKKKNDKSIIETGKEKGKEKRGNGENSKINRSDGGGFGRGK</sequence>
<dbReference type="EMBL" id="CM042047">
    <property type="protein sequence ID" value="KAI3771903.1"/>
    <property type="molecule type" value="Genomic_DNA"/>
</dbReference>
<name>A0ACB9FM72_ARCLA</name>
<accession>A0ACB9FM72</accession>
<reference evidence="2" key="1">
    <citation type="journal article" date="2022" name="Mol. Ecol. Resour.">
        <title>The genomes of chicory, endive, great burdock and yacon provide insights into Asteraceae palaeo-polyploidization history and plant inulin production.</title>
        <authorList>
            <person name="Fan W."/>
            <person name="Wang S."/>
            <person name="Wang H."/>
            <person name="Wang A."/>
            <person name="Jiang F."/>
            <person name="Liu H."/>
            <person name="Zhao H."/>
            <person name="Xu D."/>
            <person name="Zhang Y."/>
        </authorList>
    </citation>
    <scope>NUCLEOTIDE SEQUENCE [LARGE SCALE GENOMIC DNA]</scope>
    <source>
        <strain evidence="2">cv. Niubang</strain>
    </source>
</reference>
<evidence type="ECO:0000313" key="2">
    <source>
        <dbReference type="Proteomes" id="UP001055879"/>
    </source>
</evidence>